<reference evidence="1" key="1">
    <citation type="journal article" date="2020" name="Stud. Mycol.">
        <title>101 Dothideomycetes genomes: a test case for predicting lifestyles and emergence of pathogens.</title>
        <authorList>
            <person name="Haridas S."/>
            <person name="Albert R."/>
            <person name="Binder M."/>
            <person name="Bloem J."/>
            <person name="Labutti K."/>
            <person name="Salamov A."/>
            <person name="Andreopoulos B."/>
            <person name="Baker S."/>
            <person name="Barry K."/>
            <person name="Bills G."/>
            <person name="Bluhm B."/>
            <person name="Cannon C."/>
            <person name="Castanera R."/>
            <person name="Culley D."/>
            <person name="Daum C."/>
            <person name="Ezra D."/>
            <person name="Gonzalez J."/>
            <person name="Henrissat B."/>
            <person name="Kuo A."/>
            <person name="Liang C."/>
            <person name="Lipzen A."/>
            <person name="Lutzoni F."/>
            <person name="Magnuson J."/>
            <person name="Mondo S."/>
            <person name="Nolan M."/>
            <person name="Ohm R."/>
            <person name="Pangilinan J."/>
            <person name="Park H.-J."/>
            <person name="Ramirez L."/>
            <person name="Alfaro M."/>
            <person name="Sun H."/>
            <person name="Tritt A."/>
            <person name="Yoshinaga Y."/>
            <person name="Zwiers L.-H."/>
            <person name="Turgeon B."/>
            <person name="Goodwin S."/>
            <person name="Spatafora J."/>
            <person name="Crous P."/>
            <person name="Grigoriev I."/>
        </authorList>
    </citation>
    <scope>NUCLEOTIDE SEQUENCE</scope>
    <source>
        <strain evidence="1">CBS 119925</strain>
    </source>
</reference>
<evidence type="ECO:0000313" key="1">
    <source>
        <dbReference type="EMBL" id="KAF2743839.1"/>
    </source>
</evidence>
<protein>
    <submittedName>
        <fullName evidence="1">Uncharacterized protein</fullName>
    </submittedName>
</protein>
<evidence type="ECO:0000313" key="2">
    <source>
        <dbReference type="Proteomes" id="UP000799440"/>
    </source>
</evidence>
<dbReference type="Proteomes" id="UP000799440">
    <property type="component" value="Unassembled WGS sequence"/>
</dbReference>
<accession>A0A6A6V1P9</accession>
<proteinExistence type="predicted"/>
<name>A0A6A6V1P9_9PLEO</name>
<dbReference type="EMBL" id="MU006593">
    <property type="protein sequence ID" value="KAF2743839.1"/>
    <property type="molecule type" value="Genomic_DNA"/>
</dbReference>
<gene>
    <name evidence="1" type="ORF">M011DRAFT_205761</name>
</gene>
<dbReference type="AlphaFoldDB" id="A0A6A6V1P9"/>
<sequence>MQPQHYHRPLCCHMYLCVMLSPSGCSQSTLPRTLSLQFAEITSAVVAGDALPYASNARKPRAFQKLLQAFTDIAPDHAHFATSCSHLFALHHVSSEHLAPNRSDDSNSALVSVKPRRTREVISAWRVRDVSTRFRGP</sequence>
<organism evidence="1 2">
    <name type="scientific">Sporormia fimetaria CBS 119925</name>
    <dbReference type="NCBI Taxonomy" id="1340428"/>
    <lineage>
        <taxon>Eukaryota</taxon>
        <taxon>Fungi</taxon>
        <taxon>Dikarya</taxon>
        <taxon>Ascomycota</taxon>
        <taxon>Pezizomycotina</taxon>
        <taxon>Dothideomycetes</taxon>
        <taxon>Pleosporomycetidae</taxon>
        <taxon>Pleosporales</taxon>
        <taxon>Sporormiaceae</taxon>
        <taxon>Sporormia</taxon>
    </lineage>
</organism>
<keyword evidence="2" id="KW-1185">Reference proteome</keyword>